<dbReference type="PANTHER" id="PTHR47138">
    <property type="entry name" value="PERILIPIN-1"/>
    <property type="match status" value="1"/>
</dbReference>
<reference evidence="4" key="2">
    <citation type="submission" date="2025-09" db="UniProtKB">
        <authorList>
            <consortium name="Ensembl"/>
        </authorList>
    </citation>
    <scope>IDENTIFICATION</scope>
</reference>
<proteinExistence type="inferred from homology"/>
<evidence type="ECO:0000256" key="3">
    <source>
        <dbReference type="ARBA" id="ARBA00022677"/>
    </source>
</evidence>
<comment type="subcellular location">
    <subcellularLocation>
        <location evidence="1">Lipid droplet</location>
    </subcellularLocation>
</comment>
<sequence>MGSVAPWLYPQGGVLVRLLQLPMVSATRQVLQETYSSTKQTHPLICTVCGVYERGARKAGSLAVWTIQPAIHRLETHISAVDVLACKGLDRLEERIPALQYPPDKVGGALICTPTHFIVSVFFSLPL</sequence>
<evidence type="ECO:0000313" key="5">
    <source>
        <dbReference type="Proteomes" id="UP000261540"/>
    </source>
</evidence>
<evidence type="ECO:0000256" key="1">
    <source>
        <dbReference type="ARBA" id="ARBA00004502"/>
    </source>
</evidence>
<dbReference type="AlphaFoldDB" id="A0A3B3QAD4"/>
<dbReference type="GeneTree" id="ENSGT00950000182920"/>
<dbReference type="Ensembl" id="ENSPKIT00000027092.1">
    <property type="protein sequence ID" value="ENSPKIP00000003133.1"/>
    <property type="gene ID" value="ENSPKIG00000020761.1"/>
</dbReference>
<evidence type="ECO:0000256" key="2">
    <source>
        <dbReference type="ARBA" id="ARBA00006311"/>
    </source>
</evidence>
<dbReference type="InterPro" id="IPR042998">
    <property type="entry name" value="PLIN1"/>
</dbReference>
<keyword evidence="3" id="KW-0551">Lipid droplet</keyword>
<dbReference type="PANTHER" id="PTHR47138:SF1">
    <property type="entry name" value="PERILIPIN-1"/>
    <property type="match status" value="1"/>
</dbReference>
<comment type="similarity">
    <text evidence="2">Belongs to the perilipin family.</text>
</comment>
<accession>A0A3B3QAD4</accession>
<dbReference type="Proteomes" id="UP000261540">
    <property type="component" value="Unplaced"/>
</dbReference>
<reference evidence="4" key="1">
    <citation type="submission" date="2025-08" db="UniProtKB">
        <authorList>
            <consortium name="Ensembl"/>
        </authorList>
    </citation>
    <scope>IDENTIFICATION</scope>
</reference>
<dbReference type="InterPro" id="IPR004279">
    <property type="entry name" value="Perilipin"/>
</dbReference>
<keyword evidence="5" id="KW-1185">Reference proteome</keyword>
<organism evidence="4 5">
    <name type="scientific">Paramormyrops kingsleyae</name>
    <dbReference type="NCBI Taxonomy" id="1676925"/>
    <lineage>
        <taxon>Eukaryota</taxon>
        <taxon>Metazoa</taxon>
        <taxon>Chordata</taxon>
        <taxon>Craniata</taxon>
        <taxon>Vertebrata</taxon>
        <taxon>Euteleostomi</taxon>
        <taxon>Actinopterygii</taxon>
        <taxon>Neopterygii</taxon>
        <taxon>Teleostei</taxon>
        <taxon>Osteoglossocephala</taxon>
        <taxon>Osteoglossomorpha</taxon>
        <taxon>Osteoglossiformes</taxon>
        <taxon>Mormyridae</taxon>
        <taxon>Paramormyrops</taxon>
    </lineage>
</organism>
<dbReference type="GO" id="GO:0005811">
    <property type="term" value="C:lipid droplet"/>
    <property type="evidence" value="ECO:0007669"/>
    <property type="project" value="UniProtKB-SubCell"/>
</dbReference>
<dbReference type="STRING" id="1676925.ENSPKIP00000003133"/>
<evidence type="ECO:0000313" key="4">
    <source>
        <dbReference type="Ensembl" id="ENSPKIP00000003133.1"/>
    </source>
</evidence>
<dbReference type="GO" id="GO:0006629">
    <property type="term" value="P:lipid metabolic process"/>
    <property type="evidence" value="ECO:0007669"/>
    <property type="project" value="InterPro"/>
</dbReference>
<name>A0A3B3QAD4_9TELE</name>
<protein>
    <submittedName>
        <fullName evidence="4">Uncharacterized protein</fullName>
    </submittedName>
</protein>
<dbReference type="Pfam" id="PF03036">
    <property type="entry name" value="Perilipin"/>
    <property type="match status" value="1"/>
</dbReference>